<reference evidence="1 2" key="1">
    <citation type="submission" date="2022-02" db="EMBL/GenBank/DDBJ databases">
        <title>Halomonas fukangensis sp. nov., a halophilic bacterium isolated from a bulk soil of Kalidium foliatum at Fukang.</title>
        <authorList>
            <person name="Huang Y."/>
        </authorList>
    </citation>
    <scope>NUCLEOTIDE SEQUENCE [LARGE SCALE GENOMIC DNA]</scope>
    <source>
        <strain evidence="1 2">EGI 63088</strain>
    </source>
</reference>
<accession>A0ABS9RTF7</accession>
<protein>
    <submittedName>
        <fullName evidence="1">Type VI secretion system contractile sheath small subunit</fullName>
    </submittedName>
</protein>
<dbReference type="EMBL" id="JAKVPY010000008">
    <property type="protein sequence ID" value="MCH4563110.1"/>
    <property type="molecule type" value="Genomic_DNA"/>
</dbReference>
<dbReference type="NCBIfam" id="TIGR03358">
    <property type="entry name" value="VI_chp_5"/>
    <property type="match status" value="1"/>
</dbReference>
<dbReference type="RefSeq" id="WP_240567864.1">
    <property type="nucleotide sequence ID" value="NZ_JAKVPY010000008.1"/>
</dbReference>
<evidence type="ECO:0000313" key="2">
    <source>
        <dbReference type="Proteomes" id="UP001202117"/>
    </source>
</evidence>
<name>A0ABS9RTF7_9GAMM</name>
<proteinExistence type="predicted"/>
<gene>
    <name evidence="1" type="primary">tssB</name>
    <name evidence="1" type="ORF">MKP05_08205</name>
</gene>
<dbReference type="PANTHER" id="PTHR35850:SF2">
    <property type="entry name" value="TYPE VI SECRETION SYSTEM CONTRACTILE SHEATH SMALL SUBUNIT"/>
    <property type="match status" value="1"/>
</dbReference>
<dbReference type="Pfam" id="PF05591">
    <property type="entry name" value="T6SS_VipA"/>
    <property type="match status" value="1"/>
</dbReference>
<dbReference type="PANTHER" id="PTHR35850">
    <property type="entry name" value="CYTOPLASMIC PROTEIN-RELATED"/>
    <property type="match status" value="1"/>
</dbReference>
<comment type="caution">
    <text evidence="1">The sequence shown here is derived from an EMBL/GenBank/DDBJ whole genome shotgun (WGS) entry which is preliminary data.</text>
</comment>
<evidence type="ECO:0000313" key="1">
    <source>
        <dbReference type="EMBL" id="MCH4563110.1"/>
    </source>
</evidence>
<sequence length="169" mass="18484">MAKEGTVAPKERINIKYVPATGDQQAETELPLKLLVVGDFKGGAEETPIEERDKVSVDKNNFQSVMREAGLGLQATVPNCLAEGDEPSDMAVNLAFKSLDDFAPDSVARQVPELRKLVELREALVALKGPLGNVPAFRDRLQKLLESEEARQQLLSELELLDTNDKGDA</sequence>
<dbReference type="PIRSF" id="PIRSF028301">
    <property type="entry name" value="UCP028301"/>
    <property type="match status" value="1"/>
</dbReference>
<organism evidence="1 2">
    <name type="scientific">Halomonas flagellata</name>
    <dbReference type="NCBI Taxonomy" id="2920385"/>
    <lineage>
        <taxon>Bacteria</taxon>
        <taxon>Pseudomonadati</taxon>
        <taxon>Pseudomonadota</taxon>
        <taxon>Gammaproteobacteria</taxon>
        <taxon>Oceanospirillales</taxon>
        <taxon>Halomonadaceae</taxon>
        <taxon>Halomonas</taxon>
    </lineage>
</organism>
<dbReference type="Proteomes" id="UP001202117">
    <property type="component" value="Unassembled WGS sequence"/>
</dbReference>
<dbReference type="InterPro" id="IPR008312">
    <property type="entry name" value="T6SS_TssB1"/>
</dbReference>
<keyword evidence="2" id="KW-1185">Reference proteome</keyword>